<dbReference type="SMART" id="SM00637">
    <property type="entry name" value="CBD_II"/>
    <property type="match status" value="1"/>
</dbReference>
<dbReference type="PROSITE" id="PS51173">
    <property type="entry name" value="CBM2"/>
    <property type="match status" value="1"/>
</dbReference>
<gene>
    <name evidence="2" type="ORF">BCF44_11738</name>
</gene>
<feature type="domain" description="CBM2" evidence="1">
    <location>
        <begin position="40"/>
        <end position="137"/>
    </location>
</feature>
<comment type="caution">
    <text evidence="2">The sequence shown here is derived from an EMBL/GenBank/DDBJ whole genome shotgun (WGS) entry which is preliminary data.</text>
</comment>
<dbReference type="InterPro" id="IPR008965">
    <property type="entry name" value="CBM2/CBM3_carb-bd_dom_sf"/>
</dbReference>
<dbReference type="GO" id="GO:0030247">
    <property type="term" value="F:polysaccharide binding"/>
    <property type="evidence" value="ECO:0007669"/>
    <property type="project" value="UniProtKB-UniRule"/>
</dbReference>
<proteinExistence type="predicted"/>
<evidence type="ECO:0000259" key="1">
    <source>
        <dbReference type="PROSITE" id="PS51173"/>
    </source>
</evidence>
<dbReference type="AlphaFoldDB" id="A0A3E0H0T8"/>
<dbReference type="RefSeq" id="WP_211353441.1">
    <property type="nucleotide sequence ID" value="NZ_CP144375.1"/>
</dbReference>
<name>A0A3E0H0T8_9PSEU</name>
<evidence type="ECO:0000313" key="3">
    <source>
        <dbReference type="Proteomes" id="UP000256269"/>
    </source>
</evidence>
<dbReference type="Proteomes" id="UP000256269">
    <property type="component" value="Unassembled WGS sequence"/>
</dbReference>
<sequence>MDAHPAMAIAPGAPARHHTCLPAGLRGGCRHQRQRRGPRPAATAASCQVAYAVTSDWGSGFGVSITITNTGPAISSWTLQYSYSGNQKVQQGWNGTWSRSGAQVTVTYASWNGALDTGASTKIGANFTRHRPGGRVR</sequence>
<dbReference type="EMBL" id="QUNO01000017">
    <property type="protein sequence ID" value="REH35650.1"/>
    <property type="molecule type" value="Genomic_DNA"/>
</dbReference>
<dbReference type="InterPro" id="IPR012291">
    <property type="entry name" value="CBM2_carb-bd_dom_sf"/>
</dbReference>
<keyword evidence="3" id="KW-1185">Reference proteome</keyword>
<evidence type="ECO:0000313" key="2">
    <source>
        <dbReference type="EMBL" id="REH35650.1"/>
    </source>
</evidence>
<dbReference type="InterPro" id="IPR001919">
    <property type="entry name" value="CBD2"/>
</dbReference>
<dbReference type="Gene3D" id="2.60.40.290">
    <property type="match status" value="1"/>
</dbReference>
<dbReference type="GO" id="GO:0005975">
    <property type="term" value="P:carbohydrate metabolic process"/>
    <property type="evidence" value="ECO:0007669"/>
    <property type="project" value="InterPro"/>
</dbReference>
<protein>
    <submittedName>
        <fullName evidence="2">Cellulose binding domain-containing protein</fullName>
    </submittedName>
</protein>
<dbReference type="Pfam" id="PF00553">
    <property type="entry name" value="CBM_2"/>
    <property type="match status" value="1"/>
</dbReference>
<accession>A0A3E0H0T8</accession>
<reference evidence="2 3" key="1">
    <citation type="submission" date="2018-08" db="EMBL/GenBank/DDBJ databases">
        <title>Genomic Encyclopedia of Archaeal and Bacterial Type Strains, Phase II (KMG-II): from individual species to whole genera.</title>
        <authorList>
            <person name="Goeker M."/>
        </authorList>
    </citation>
    <scope>NUCLEOTIDE SEQUENCE [LARGE SCALE GENOMIC DNA]</scope>
    <source>
        <strain evidence="2 3">DSM 45791</strain>
    </source>
</reference>
<dbReference type="SUPFAM" id="SSF49384">
    <property type="entry name" value="Carbohydrate-binding domain"/>
    <property type="match status" value="1"/>
</dbReference>
<dbReference type="GO" id="GO:0004553">
    <property type="term" value="F:hydrolase activity, hydrolyzing O-glycosyl compounds"/>
    <property type="evidence" value="ECO:0007669"/>
    <property type="project" value="InterPro"/>
</dbReference>
<organism evidence="2 3">
    <name type="scientific">Kutzneria buriramensis</name>
    <dbReference type="NCBI Taxonomy" id="1045776"/>
    <lineage>
        <taxon>Bacteria</taxon>
        <taxon>Bacillati</taxon>
        <taxon>Actinomycetota</taxon>
        <taxon>Actinomycetes</taxon>
        <taxon>Pseudonocardiales</taxon>
        <taxon>Pseudonocardiaceae</taxon>
        <taxon>Kutzneria</taxon>
    </lineage>
</organism>